<dbReference type="PANTHER" id="PTHR44169">
    <property type="entry name" value="NADPH-DEPENDENT 1-ACYLDIHYDROXYACETONE PHOSPHATE REDUCTASE"/>
    <property type="match status" value="1"/>
</dbReference>
<sequence>MISDLANKKVVLITGCAKGGIGYEYCKAFAGLGCQVIGTDIPGRLNELSDLELDGIQVLPLDVLSDDSVMTTVTKIILEFGRVDVLINNAGIGCIGPISELPLEEVRRTWEVNSLGQLRLVQAVTPHMIKSKFGRIANVGSIVGLVPTPWAGPYCASKAWAHAMSDVLRMELKPFGVHVIKVMPGMVRSNFGRSSSDRLNSREWKLYKEFEEVIQERAKASQGGRAAKAAEVAKVVASKVLQPRPPREIIVGGFTGFLGLLAWSPGPVRDFYFANRQAAKAEKRHQPELVFLRNFPAEHRELLVVVNAASFPLSISFR</sequence>
<name>A0AB40CP35_DIOCR</name>
<dbReference type="PRINTS" id="PR00080">
    <property type="entry name" value="SDRFAMILY"/>
</dbReference>
<protein>
    <submittedName>
        <fullName evidence="5">Short-chain dehydrogenase ptmH-like</fullName>
    </submittedName>
</protein>
<dbReference type="FunFam" id="3.40.50.720:FF:000261">
    <property type="entry name" value="NADPH-dependent 1-acyldihydroxyacetone phosphate reductase"/>
    <property type="match status" value="1"/>
</dbReference>
<dbReference type="InterPro" id="IPR036291">
    <property type="entry name" value="NAD(P)-bd_dom_sf"/>
</dbReference>
<accession>A0AB40CP35</accession>
<dbReference type="InterPro" id="IPR002347">
    <property type="entry name" value="SDR_fam"/>
</dbReference>
<dbReference type="GO" id="GO:0016491">
    <property type="term" value="F:oxidoreductase activity"/>
    <property type="evidence" value="ECO:0007669"/>
    <property type="project" value="UniProtKB-KW"/>
</dbReference>
<comment type="similarity">
    <text evidence="1 3">Belongs to the short-chain dehydrogenases/reductases (SDR) family.</text>
</comment>
<gene>
    <name evidence="5" type="primary">LOC120277777</name>
</gene>
<dbReference type="GO" id="GO:0005783">
    <property type="term" value="C:endoplasmic reticulum"/>
    <property type="evidence" value="ECO:0007669"/>
    <property type="project" value="TreeGrafter"/>
</dbReference>
<evidence type="ECO:0000256" key="2">
    <source>
        <dbReference type="ARBA" id="ARBA00023002"/>
    </source>
</evidence>
<dbReference type="SUPFAM" id="SSF51735">
    <property type="entry name" value="NAD(P)-binding Rossmann-fold domains"/>
    <property type="match status" value="1"/>
</dbReference>
<dbReference type="GeneID" id="120277777"/>
<dbReference type="RefSeq" id="XP_039140551.1">
    <property type="nucleotide sequence ID" value="XM_039284617.1"/>
</dbReference>
<evidence type="ECO:0000256" key="1">
    <source>
        <dbReference type="ARBA" id="ARBA00006484"/>
    </source>
</evidence>
<dbReference type="AlphaFoldDB" id="A0AB40CP35"/>
<dbReference type="Proteomes" id="UP001515500">
    <property type="component" value="Chromosome 15"/>
</dbReference>
<dbReference type="PRINTS" id="PR00081">
    <property type="entry name" value="GDHRDH"/>
</dbReference>
<keyword evidence="4" id="KW-1185">Reference proteome</keyword>
<keyword evidence="2" id="KW-0560">Oxidoreductase</keyword>
<dbReference type="Pfam" id="PF00106">
    <property type="entry name" value="adh_short"/>
    <property type="match status" value="1"/>
</dbReference>
<evidence type="ECO:0000256" key="3">
    <source>
        <dbReference type="RuleBase" id="RU000363"/>
    </source>
</evidence>
<dbReference type="CDD" id="cd05374">
    <property type="entry name" value="17beta-HSD-like_SDR_c"/>
    <property type="match status" value="1"/>
</dbReference>
<dbReference type="PANTHER" id="PTHR44169:SF5">
    <property type="entry name" value="ENOYL-(ACYL CARRIER) REDUCTASE"/>
    <property type="match status" value="1"/>
</dbReference>
<organism evidence="4 5">
    <name type="scientific">Dioscorea cayennensis subsp. rotundata</name>
    <name type="common">White Guinea yam</name>
    <name type="synonym">Dioscorea rotundata</name>
    <dbReference type="NCBI Taxonomy" id="55577"/>
    <lineage>
        <taxon>Eukaryota</taxon>
        <taxon>Viridiplantae</taxon>
        <taxon>Streptophyta</taxon>
        <taxon>Embryophyta</taxon>
        <taxon>Tracheophyta</taxon>
        <taxon>Spermatophyta</taxon>
        <taxon>Magnoliopsida</taxon>
        <taxon>Liliopsida</taxon>
        <taxon>Dioscoreales</taxon>
        <taxon>Dioscoreaceae</taxon>
        <taxon>Dioscorea</taxon>
    </lineage>
</organism>
<reference evidence="5" key="1">
    <citation type="submission" date="2025-08" db="UniProtKB">
        <authorList>
            <consortium name="RefSeq"/>
        </authorList>
    </citation>
    <scope>IDENTIFICATION</scope>
</reference>
<evidence type="ECO:0000313" key="4">
    <source>
        <dbReference type="Proteomes" id="UP001515500"/>
    </source>
</evidence>
<evidence type="ECO:0000313" key="5">
    <source>
        <dbReference type="RefSeq" id="XP_039140551.1"/>
    </source>
</evidence>
<proteinExistence type="inferred from homology"/>
<dbReference type="Gene3D" id="3.40.50.720">
    <property type="entry name" value="NAD(P)-binding Rossmann-like Domain"/>
    <property type="match status" value="1"/>
</dbReference>